<dbReference type="PROSITE" id="PS51462">
    <property type="entry name" value="NUDIX"/>
    <property type="match status" value="1"/>
</dbReference>
<dbReference type="PROSITE" id="PS00893">
    <property type="entry name" value="NUDIX_BOX"/>
    <property type="match status" value="1"/>
</dbReference>
<evidence type="ECO:0000256" key="1">
    <source>
        <dbReference type="ARBA" id="ARBA00001946"/>
    </source>
</evidence>
<evidence type="ECO:0000313" key="6">
    <source>
        <dbReference type="Proteomes" id="UP000092024"/>
    </source>
</evidence>
<comment type="caution">
    <text evidence="5">The sequence shown here is derived from an EMBL/GenBank/DDBJ whole genome shotgun (WGS) entry which is preliminary data.</text>
</comment>
<sequence length="144" mass="16031">MPENKLIGAAAILLNEEGHVLVVKHSYGRNNWDLPGGKAEANESARETAEREVFEETGLTVKAGKLTGIYYDPQFDMHHFVFIASVTAGQALPAPSSPEILECRFCPIGELPRPMSDFTYNRIMDAVQGSQELFHMIGPRQWLD</sequence>
<comment type="similarity">
    <text evidence="3">Belongs to the Nudix hydrolase family.</text>
</comment>
<comment type="cofactor">
    <cofactor evidence="1">
        <name>Mg(2+)</name>
        <dbReference type="ChEBI" id="CHEBI:18420"/>
    </cofactor>
</comment>
<dbReference type="InterPro" id="IPR020476">
    <property type="entry name" value="Nudix_hydrolase"/>
</dbReference>
<dbReference type="Pfam" id="PF00293">
    <property type="entry name" value="NUDIX"/>
    <property type="match status" value="1"/>
</dbReference>
<dbReference type="AlphaFoldDB" id="A0A1A5YKH9"/>
<name>A0A1A5YKH9_9BACL</name>
<organism evidence="5 6">
    <name type="scientific">Paenibacillus oryzae</name>
    <dbReference type="NCBI Taxonomy" id="1844972"/>
    <lineage>
        <taxon>Bacteria</taxon>
        <taxon>Bacillati</taxon>
        <taxon>Bacillota</taxon>
        <taxon>Bacilli</taxon>
        <taxon>Bacillales</taxon>
        <taxon>Paenibacillaceae</taxon>
        <taxon>Paenibacillus</taxon>
    </lineage>
</organism>
<dbReference type="InterPro" id="IPR000086">
    <property type="entry name" value="NUDIX_hydrolase_dom"/>
</dbReference>
<feature type="domain" description="Nudix hydrolase" evidence="4">
    <location>
        <begin position="4"/>
        <end position="128"/>
    </location>
</feature>
<protein>
    <recommendedName>
        <fullName evidence="4">Nudix hydrolase domain-containing protein</fullName>
    </recommendedName>
</protein>
<dbReference type="InterPro" id="IPR020084">
    <property type="entry name" value="NUDIX_hydrolase_CS"/>
</dbReference>
<evidence type="ECO:0000256" key="2">
    <source>
        <dbReference type="ARBA" id="ARBA00022801"/>
    </source>
</evidence>
<keyword evidence="6" id="KW-1185">Reference proteome</keyword>
<dbReference type="RefSeq" id="WP_068682516.1">
    <property type="nucleotide sequence ID" value="NZ_LYPA01000051.1"/>
</dbReference>
<dbReference type="Gene3D" id="3.90.79.10">
    <property type="entry name" value="Nucleoside Triphosphate Pyrophosphohydrolase"/>
    <property type="match status" value="1"/>
</dbReference>
<keyword evidence="2 3" id="KW-0378">Hydrolase</keyword>
<dbReference type="OrthoDB" id="9810648at2"/>
<evidence type="ECO:0000313" key="5">
    <source>
        <dbReference type="EMBL" id="OBR65890.1"/>
    </source>
</evidence>
<dbReference type="STRING" id="1844972.A7K91_18120"/>
<gene>
    <name evidence="5" type="ORF">A7K91_18120</name>
</gene>
<dbReference type="InterPro" id="IPR015797">
    <property type="entry name" value="NUDIX_hydrolase-like_dom_sf"/>
</dbReference>
<dbReference type="GO" id="GO:0016787">
    <property type="term" value="F:hydrolase activity"/>
    <property type="evidence" value="ECO:0007669"/>
    <property type="project" value="UniProtKB-KW"/>
</dbReference>
<proteinExistence type="inferred from homology"/>
<dbReference type="PRINTS" id="PR00502">
    <property type="entry name" value="NUDIXFAMILY"/>
</dbReference>
<dbReference type="SUPFAM" id="SSF55811">
    <property type="entry name" value="Nudix"/>
    <property type="match status" value="1"/>
</dbReference>
<dbReference type="PANTHER" id="PTHR43046">
    <property type="entry name" value="GDP-MANNOSE MANNOSYL HYDROLASE"/>
    <property type="match status" value="1"/>
</dbReference>
<dbReference type="EMBL" id="LYPA01000051">
    <property type="protein sequence ID" value="OBR65890.1"/>
    <property type="molecule type" value="Genomic_DNA"/>
</dbReference>
<dbReference type="PANTHER" id="PTHR43046:SF2">
    <property type="entry name" value="8-OXO-DGTP DIPHOSPHATASE-RELATED"/>
    <property type="match status" value="1"/>
</dbReference>
<evidence type="ECO:0000259" key="4">
    <source>
        <dbReference type="PROSITE" id="PS51462"/>
    </source>
</evidence>
<accession>A0A1A5YKH9</accession>
<dbReference type="Proteomes" id="UP000092024">
    <property type="component" value="Unassembled WGS sequence"/>
</dbReference>
<reference evidence="5 6" key="1">
    <citation type="submission" date="2016-05" db="EMBL/GenBank/DDBJ databases">
        <title>Paenibacillus oryzae. sp. nov., isolated from the rice root.</title>
        <authorList>
            <person name="Zhang J."/>
            <person name="Zhang X."/>
        </authorList>
    </citation>
    <scope>NUCLEOTIDE SEQUENCE [LARGE SCALE GENOMIC DNA]</scope>
    <source>
        <strain evidence="5 6">1DrF-4</strain>
    </source>
</reference>
<dbReference type="CDD" id="cd02883">
    <property type="entry name" value="NUDIX_Hydrolase"/>
    <property type="match status" value="1"/>
</dbReference>
<evidence type="ECO:0000256" key="3">
    <source>
        <dbReference type="RuleBase" id="RU003476"/>
    </source>
</evidence>